<dbReference type="GO" id="GO:0006260">
    <property type="term" value="P:DNA replication"/>
    <property type="evidence" value="ECO:0007669"/>
    <property type="project" value="InterPro"/>
</dbReference>
<keyword evidence="1 3" id="KW-0238">DNA-binding</keyword>
<organism evidence="3">
    <name type="scientific">mine drainage metagenome</name>
    <dbReference type="NCBI Taxonomy" id="410659"/>
    <lineage>
        <taxon>unclassified sequences</taxon>
        <taxon>metagenomes</taxon>
        <taxon>ecological metagenomes</taxon>
    </lineage>
</organism>
<protein>
    <submittedName>
        <fullName evidence="3">Single-strand DNA-binding protein</fullName>
    </submittedName>
</protein>
<dbReference type="SUPFAM" id="SSF50249">
    <property type="entry name" value="Nucleic acid-binding proteins"/>
    <property type="match status" value="1"/>
</dbReference>
<sequence>MRGLNKHMVIGNVGKDPEVRPLPNGGNVATFSIATTESWKDKQTGEKQERTDWHRVKVFGRLADVVNEYVSKGSKVYVEGPSRTEEYTDKEGIKRYTTFIFAFDIQLLSPRNAGSSDGGNQSGTPARSPAPSGANASQRDARPSRQAAPASEPQRSYDNSEPDWDSVPF</sequence>
<dbReference type="AlphaFoldDB" id="T1D461"/>
<evidence type="ECO:0000313" key="3">
    <source>
        <dbReference type="EMBL" id="EQD76304.1"/>
    </source>
</evidence>
<feature type="compositionally biased region" description="Acidic residues" evidence="2">
    <location>
        <begin position="160"/>
        <end position="169"/>
    </location>
</feature>
<dbReference type="Gene3D" id="2.40.50.140">
    <property type="entry name" value="Nucleic acid-binding proteins"/>
    <property type="match status" value="1"/>
</dbReference>
<name>T1D461_9ZZZZ</name>
<dbReference type="GO" id="GO:0003697">
    <property type="term" value="F:single-stranded DNA binding"/>
    <property type="evidence" value="ECO:0007669"/>
    <property type="project" value="InterPro"/>
</dbReference>
<evidence type="ECO:0000256" key="2">
    <source>
        <dbReference type="SAM" id="MobiDB-lite"/>
    </source>
</evidence>
<dbReference type="Pfam" id="PF00436">
    <property type="entry name" value="SSB"/>
    <property type="match status" value="1"/>
</dbReference>
<proteinExistence type="inferred from homology"/>
<comment type="caution">
    <text evidence="3">The sequence shown here is derived from an EMBL/GenBank/DDBJ whole genome shotgun (WGS) entry which is preliminary data.</text>
</comment>
<dbReference type="InterPro" id="IPR011344">
    <property type="entry name" value="ssDNA-bd"/>
</dbReference>
<accession>T1D461</accession>
<reference evidence="3" key="1">
    <citation type="submission" date="2013-08" db="EMBL/GenBank/DDBJ databases">
        <authorList>
            <person name="Mendez C."/>
            <person name="Richter M."/>
            <person name="Ferrer M."/>
            <person name="Sanchez J."/>
        </authorList>
    </citation>
    <scope>NUCLEOTIDE SEQUENCE</scope>
</reference>
<dbReference type="GO" id="GO:0009295">
    <property type="term" value="C:nucleoid"/>
    <property type="evidence" value="ECO:0007669"/>
    <property type="project" value="TreeGrafter"/>
</dbReference>
<dbReference type="PANTHER" id="PTHR10302">
    <property type="entry name" value="SINGLE-STRANDED DNA-BINDING PROTEIN"/>
    <property type="match status" value="1"/>
</dbReference>
<reference evidence="3" key="2">
    <citation type="journal article" date="2014" name="ISME J.">
        <title>Microbial stratification in low pH oxic and suboxic macroscopic growths along an acid mine drainage.</title>
        <authorList>
            <person name="Mendez-Garcia C."/>
            <person name="Mesa V."/>
            <person name="Sprenger R.R."/>
            <person name="Richter M."/>
            <person name="Diez M.S."/>
            <person name="Solano J."/>
            <person name="Bargiela R."/>
            <person name="Golyshina O.V."/>
            <person name="Manteca A."/>
            <person name="Ramos J.L."/>
            <person name="Gallego J.R."/>
            <person name="Llorente I."/>
            <person name="Martins Dos Santos V.A."/>
            <person name="Jensen O.N."/>
            <person name="Pelaez A.I."/>
            <person name="Sanchez J."/>
            <person name="Ferrer M."/>
        </authorList>
    </citation>
    <scope>NUCLEOTIDE SEQUENCE</scope>
</reference>
<dbReference type="PROSITE" id="PS50935">
    <property type="entry name" value="SSB"/>
    <property type="match status" value="1"/>
</dbReference>
<dbReference type="PIRSF" id="PIRSF002070">
    <property type="entry name" value="SSB"/>
    <property type="match status" value="1"/>
</dbReference>
<dbReference type="InterPro" id="IPR000424">
    <property type="entry name" value="Primosome_PriB/ssb"/>
</dbReference>
<dbReference type="CDD" id="cd04496">
    <property type="entry name" value="SSB_OBF"/>
    <property type="match status" value="1"/>
</dbReference>
<dbReference type="InterPro" id="IPR012340">
    <property type="entry name" value="NA-bd_OB-fold"/>
</dbReference>
<evidence type="ECO:0000256" key="1">
    <source>
        <dbReference type="ARBA" id="ARBA00023125"/>
    </source>
</evidence>
<gene>
    <name evidence="3" type="ORF">B1A_03408</name>
</gene>
<dbReference type="NCBIfam" id="TIGR00621">
    <property type="entry name" value="ssb"/>
    <property type="match status" value="1"/>
</dbReference>
<dbReference type="PANTHER" id="PTHR10302:SF0">
    <property type="entry name" value="SINGLE-STRANDED DNA-BINDING PROTEIN, MITOCHONDRIAL"/>
    <property type="match status" value="1"/>
</dbReference>
<feature type="region of interest" description="Disordered" evidence="2">
    <location>
        <begin position="110"/>
        <end position="169"/>
    </location>
</feature>
<dbReference type="HAMAP" id="MF_00984">
    <property type="entry name" value="SSB"/>
    <property type="match status" value="1"/>
</dbReference>
<dbReference type="EMBL" id="AUZX01002506">
    <property type="protein sequence ID" value="EQD76304.1"/>
    <property type="molecule type" value="Genomic_DNA"/>
</dbReference>